<protein>
    <submittedName>
        <fullName evidence="1">Uncharacterized protein</fullName>
    </submittedName>
</protein>
<keyword evidence="2" id="KW-1185">Reference proteome</keyword>
<accession>A0ACB9N621</accession>
<reference evidence="1 2" key="1">
    <citation type="journal article" date="2022" name="DNA Res.">
        <title>Chromosomal-level genome assembly of the orchid tree Bauhinia variegata (Leguminosae; Cercidoideae) supports the allotetraploid origin hypothesis of Bauhinia.</title>
        <authorList>
            <person name="Zhong Y."/>
            <person name="Chen Y."/>
            <person name="Zheng D."/>
            <person name="Pang J."/>
            <person name="Liu Y."/>
            <person name="Luo S."/>
            <person name="Meng S."/>
            <person name="Qian L."/>
            <person name="Wei D."/>
            <person name="Dai S."/>
            <person name="Zhou R."/>
        </authorList>
    </citation>
    <scope>NUCLEOTIDE SEQUENCE [LARGE SCALE GENOMIC DNA]</scope>
    <source>
        <strain evidence="1">BV-YZ2020</strain>
    </source>
</reference>
<evidence type="ECO:0000313" key="2">
    <source>
        <dbReference type="Proteomes" id="UP000828941"/>
    </source>
</evidence>
<dbReference type="EMBL" id="CM039432">
    <property type="protein sequence ID" value="KAI4331897.1"/>
    <property type="molecule type" value="Genomic_DNA"/>
</dbReference>
<proteinExistence type="predicted"/>
<name>A0ACB9N621_BAUVA</name>
<dbReference type="Proteomes" id="UP000828941">
    <property type="component" value="Chromosome 7"/>
</dbReference>
<comment type="caution">
    <text evidence="1">The sequence shown here is derived from an EMBL/GenBank/DDBJ whole genome shotgun (WGS) entry which is preliminary data.</text>
</comment>
<sequence>MAFLFNHTSFCYFFVIFLYFLSSFLTINSLSSVSISETSNRTLICALQAQNSNLKAHFLNCTSFPSSAIQIPVNPNSSFSEIVGGNGFLCALTRPSSSSESTMVCWRFSDSDSNVTYKRIYHGSVIENIDSSYFQICGLYNGTNRLDCWQWPRFNRSMDWRFSNIAVGEDFVCGLSESGNITCITSNGTVIDNEFRGNYRVIGAGSSHVCAISFNDTLDCWRDMSGRIPQERFSSVALGENRSCALGLDGRVACWGWGEANNFSMPQSLQDTKFIAIVAKKSVFCGILNVNFSLHCWGSDILDPNTKVFDNVLPGPCRSQNQCPCGEIPGSGRYCDIQEVICSPSGNDTISPPPPSPLPPPPSPSPSPSSAQTSGWSKRMVAFLVVGCVGSLFWLLIMAFFLYKYCKGRVCRVHDSGRLDETVDLANLPEVPQVQPAPTVLEKRLSHIISMGNGGGHLEEFSWELLQQVTDNFSDDHKIGTGSFGSVYHATLEDGKEIAIKRAEISSNSQSWAILGGTKRQEDNDNAFVNELESLSRLNHKNLVRLLGFYEDNNERILVYEYLNNGSLNDHLHNNKLPDHDSPLMTWLGRIKVALDAARGIEYLHEYAIPSIIHRDIKSANILLDVKFTAKVSDFGLSLMGPEDKESHLSLHAAGTLGYMDPEYYTLQHLTTKSDVYSFGIVLLELLSGYKAIHKNENGVPRNVVDFMVPYIGQDEIHRVLDPRVPPPTPYEIEAVAYVGYLAGDCVKLQSRERPTMSEIVNNLEKALAACMVQIQPVLSRSTTDSSV</sequence>
<gene>
    <name evidence="1" type="ORF">L6164_016845</name>
</gene>
<evidence type="ECO:0000313" key="1">
    <source>
        <dbReference type="EMBL" id="KAI4331897.1"/>
    </source>
</evidence>
<organism evidence="1 2">
    <name type="scientific">Bauhinia variegata</name>
    <name type="common">Purple orchid tree</name>
    <name type="synonym">Phanera variegata</name>
    <dbReference type="NCBI Taxonomy" id="167791"/>
    <lineage>
        <taxon>Eukaryota</taxon>
        <taxon>Viridiplantae</taxon>
        <taxon>Streptophyta</taxon>
        <taxon>Embryophyta</taxon>
        <taxon>Tracheophyta</taxon>
        <taxon>Spermatophyta</taxon>
        <taxon>Magnoliopsida</taxon>
        <taxon>eudicotyledons</taxon>
        <taxon>Gunneridae</taxon>
        <taxon>Pentapetalae</taxon>
        <taxon>rosids</taxon>
        <taxon>fabids</taxon>
        <taxon>Fabales</taxon>
        <taxon>Fabaceae</taxon>
        <taxon>Cercidoideae</taxon>
        <taxon>Cercideae</taxon>
        <taxon>Bauhiniinae</taxon>
        <taxon>Bauhinia</taxon>
    </lineage>
</organism>